<keyword evidence="2" id="KW-1003">Cell membrane</keyword>
<dbReference type="AlphaFoldDB" id="A0A9Q0YEH8"/>
<reference evidence="11" key="1">
    <citation type="submission" date="2021-10" db="EMBL/GenBank/DDBJ databases">
        <title>Tropical sea cucumber genome reveals ecological adaptation and Cuvierian tubules defense mechanism.</title>
        <authorList>
            <person name="Chen T."/>
        </authorList>
    </citation>
    <scope>NUCLEOTIDE SEQUENCE</scope>
    <source>
        <strain evidence="11">Nanhai2018</strain>
        <tissue evidence="11">Muscle</tissue>
    </source>
</reference>
<dbReference type="SUPFAM" id="SSF81321">
    <property type="entry name" value="Family A G protein-coupled receptor-like"/>
    <property type="match status" value="1"/>
</dbReference>
<keyword evidence="12" id="KW-1185">Reference proteome</keyword>
<dbReference type="GO" id="GO:0005886">
    <property type="term" value="C:plasma membrane"/>
    <property type="evidence" value="ECO:0007669"/>
    <property type="project" value="UniProtKB-SubCell"/>
</dbReference>
<evidence type="ECO:0000256" key="8">
    <source>
        <dbReference type="ARBA" id="ARBA00023224"/>
    </source>
</evidence>
<evidence type="ECO:0000256" key="9">
    <source>
        <dbReference type="SAM" id="Phobius"/>
    </source>
</evidence>
<evidence type="ECO:0000256" key="6">
    <source>
        <dbReference type="ARBA" id="ARBA00023136"/>
    </source>
</evidence>
<organism evidence="11 12">
    <name type="scientific">Holothuria leucospilota</name>
    <name type="common">Black long sea cucumber</name>
    <name type="synonym">Mertensiothuria leucospilota</name>
    <dbReference type="NCBI Taxonomy" id="206669"/>
    <lineage>
        <taxon>Eukaryota</taxon>
        <taxon>Metazoa</taxon>
        <taxon>Echinodermata</taxon>
        <taxon>Eleutherozoa</taxon>
        <taxon>Echinozoa</taxon>
        <taxon>Holothuroidea</taxon>
        <taxon>Aspidochirotacea</taxon>
        <taxon>Aspidochirotida</taxon>
        <taxon>Holothuriidae</taxon>
        <taxon>Holothuria</taxon>
    </lineage>
</organism>
<evidence type="ECO:0000256" key="7">
    <source>
        <dbReference type="ARBA" id="ARBA00023170"/>
    </source>
</evidence>
<gene>
    <name evidence="11" type="ORF">HOLleu_39845</name>
</gene>
<evidence type="ECO:0000256" key="1">
    <source>
        <dbReference type="ARBA" id="ARBA00004651"/>
    </source>
</evidence>
<dbReference type="Pfam" id="PF00001">
    <property type="entry name" value="7tm_1"/>
    <property type="match status" value="1"/>
</dbReference>
<protein>
    <submittedName>
        <fullName evidence="11">G-protein coupled receptor No18</fullName>
    </submittedName>
</protein>
<keyword evidence="8" id="KW-0807">Transducer</keyword>
<dbReference type="PRINTS" id="PR00237">
    <property type="entry name" value="GPCRRHODOPSN"/>
</dbReference>
<keyword evidence="3 9" id="KW-0812">Transmembrane</keyword>
<evidence type="ECO:0000313" key="12">
    <source>
        <dbReference type="Proteomes" id="UP001152320"/>
    </source>
</evidence>
<dbReference type="PANTHER" id="PTHR24248">
    <property type="entry name" value="ADRENERGIC RECEPTOR-RELATED G-PROTEIN COUPLED RECEPTOR"/>
    <property type="match status" value="1"/>
</dbReference>
<feature type="transmembrane region" description="Helical" evidence="9">
    <location>
        <begin position="22"/>
        <end position="47"/>
    </location>
</feature>
<comment type="subcellular location">
    <subcellularLocation>
        <location evidence="1">Cell membrane</location>
        <topology evidence="1">Multi-pass membrane protein</topology>
    </subcellularLocation>
</comment>
<keyword evidence="7 11" id="KW-0675">Receptor</keyword>
<dbReference type="Proteomes" id="UP001152320">
    <property type="component" value="Chromosome 22"/>
</dbReference>
<feature type="transmembrane region" description="Helical" evidence="9">
    <location>
        <begin position="59"/>
        <end position="82"/>
    </location>
</feature>
<evidence type="ECO:0000259" key="10">
    <source>
        <dbReference type="PROSITE" id="PS50262"/>
    </source>
</evidence>
<dbReference type="EMBL" id="JAIZAY010000022">
    <property type="protein sequence ID" value="KAJ8020289.1"/>
    <property type="molecule type" value="Genomic_DNA"/>
</dbReference>
<evidence type="ECO:0000256" key="2">
    <source>
        <dbReference type="ARBA" id="ARBA00022475"/>
    </source>
</evidence>
<dbReference type="GO" id="GO:0004930">
    <property type="term" value="F:G protein-coupled receptor activity"/>
    <property type="evidence" value="ECO:0007669"/>
    <property type="project" value="UniProtKB-KW"/>
</dbReference>
<accession>A0A9Q0YEH8</accession>
<dbReference type="PROSITE" id="PS50262">
    <property type="entry name" value="G_PROTEIN_RECEP_F1_2"/>
    <property type="match status" value="1"/>
</dbReference>
<dbReference type="InterPro" id="IPR017452">
    <property type="entry name" value="GPCR_Rhodpsn_7TM"/>
</dbReference>
<evidence type="ECO:0000256" key="3">
    <source>
        <dbReference type="ARBA" id="ARBA00022692"/>
    </source>
</evidence>
<keyword evidence="5" id="KW-0297">G-protein coupled receptor</keyword>
<sequence>MNSSGQDVFYNPYSSDTIVNTLLLIVTVMLSFVGIIGNTLVIGSVMVYKPLRRLGNAFIVNLAVADLFVSAFINYFGLLGVLTHGEYFHKKPFLCELIGIVCITR</sequence>
<evidence type="ECO:0000256" key="4">
    <source>
        <dbReference type="ARBA" id="ARBA00022989"/>
    </source>
</evidence>
<keyword evidence="6 9" id="KW-0472">Membrane</keyword>
<evidence type="ECO:0000256" key="5">
    <source>
        <dbReference type="ARBA" id="ARBA00023040"/>
    </source>
</evidence>
<dbReference type="OrthoDB" id="5984709at2759"/>
<comment type="caution">
    <text evidence="11">The sequence shown here is derived from an EMBL/GenBank/DDBJ whole genome shotgun (WGS) entry which is preliminary data.</text>
</comment>
<feature type="domain" description="G-protein coupled receptors family 1 profile" evidence="10">
    <location>
        <begin position="37"/>
        <end position="105"/>
    </location>
</feature>
<keyword evidence="4 9" id="KW-1133">Transmembrane helix</keyword>
<dbReference type="Gene3D" id="1.20.1070.10">
    <property type="entry name" value="Rhodopsin 7-helix transmembrane proteins"/>
    <property type="match status" value="1"/>
</dbReference>
<proteinExistence type="predicted"/>
<dbReference type="InterPro" id="IPR000276">
    <property type="entry name" value="GPCR_Rhodpsn"/>
</dbReference>
<name>A0A9Q0YEH8_HOLLE</name>
<evidence type="ECO:0000313" key="11">
    <source>
        <dbReference type="EMBL" id="KAJ8020289.1"/>
    </source>
</evidence>